<gene>
    <name evidence="2" type="ORF">EKD16_16065</name>
</gene>
<dbReference type="RefSeq" id="WP_131099072.1">
    <property type="nucleotide sequence ID" value="NZ_CP036455.1"/>
</dbReference>
<dbReference type="AlphaFoldDB" id="A0A4P6Q323"/>
<dbReference type="KEGG" id="strr:EKD16_16065"/>
<evidence type="ECO:0000313" key="2">
    <source>
        <dbReference type="EMBL" id="QBI54985.1"/>
    </source>
</evidence>
<protein>
    <submittedName>
        <fullName evidence="2">Uncharacterized protein</fullName>
    </submittedName>
</protein>
<keyword evidence="3" id="KW-1185">Reference proteome</keyword>
<proteinExistence type="predicted"/>
<name>A0A4P6Q323_9ACTN</name>
<evidence type="ECO:0000313" key="3">
    <source>
        <dbReference type="Proteomes" id="UP000292235"/>
    </source>
</evidence>
<dbReference type="Proteomes" id="UP000292235">
    <property type="component" value="Chromosome"/>
</dbReference>
<reference evidence="2 3" key="1">
    <citation type="submission" date="2019-02" db="EMBL/GenBank/DDBJ databases">
        <authorList>
            <person name="Khodamoradi S."/>
            <person name="Hahnke R.L."/>
            <person name="Kaempfer P."/>
            <person name="Schumann P."/>
            <person name="Rohde M."/>
            <person name="Steinert M."/>
            <person name="Luzhetskyy A."/>
            <person name="Wink J."/>
            <person name="Ruckert C."/>
        </authorList>
    </citation>
    <scope>NUCLEOTIDE SEQUENCE [LARGE SCALE GENOMIC DNA]</scope>
    <source>
        <strain evidence="2 3">M2</strain>
    </source>
</reference>
<keyword evidence="1" id="KW-1133">Transmembrane helix</keyword>
<evidence type="ECO:0000256" key="1">
    <source>
        <dbReference type="SAM" id="Phobius"/>
    </source>
</evidence>
<accession>A0A4P6Q323</accession>
<feature type="transmembrane region" description="Helical" evidence="1">
    <location>
        <begin position="69"/>
        <end position="90"/>
    </location>
</feature>
<keyword evidence="1" id="KW-0812">Transmembrane</keyword>
<dbReference type="EMBL" id="CP036455">
    <property type="protein sequence ID" value="QBI54985.1"/>
    <property type="molecule type" value="Genomic_DNA"/>
</dbReference>
<dbReference type="OrthoDB" id="2658663at2"/>
<sequence length="154" mass="15414">MESRGGAKGGVRRLGLPWWGIVGLAALGAPRAIAHDLDLVGPALNSVLVFAPVVVWIAAVVLMRVPRPLLALLAVGAVYGVLLGGVHQLLWAQSFAGEPPALGGNLAGALPPAVESGVLRAAAFLSSVVTGVLVGAASGAAAWLLSRALPARAQ</sequence>
<organism evidence="2 3">
    <name type="scientific">Streptomonospora litoralis</name>
    <dbReference type="NCBI Taxonomy" id="2498135"/>
    <lineage>
        <taxon>Bacteria</taxon>
        <taxon>Bacillati</taxon>
        <taxon>Actinomycetota</taxon>
        <taxon>Actinomycetes</taxon>
        <taxon>Streptosporangiales</taxon>
        <taxon>Nocardiopsidaceae</taxon>
        <taxon>Streptomonospora</taxon>
    </lineage>
</organism>
<feature type="transmembrane region" description="Helical" evidence="1">
    <location>
        <begin position="44"/>
        <end position="62"/>
    </location>
</feature>
<feature type="transmembrane region" description="Helical" evidence="1">
    <location>
        <begin position="121"/>
        <end position="145"/>
    </location>
</feature>
<keyword evidence="1" id="KW-0472">Membrane</keyword>